<reference evidence="3" key="1">
    <citation type="submission" date="2022-10" db="EMBL/GenBank/DDBJ databases">
        <title>Tapping the CABI collections for fungal endophytes: first genome assemblies for Collariella, Neodidymelliopsis, Ascochyta clinopodiicola, Didymella pomorum, Didymosphaeria variabile, Neocosmospora piperis and Neocucurbitaria cava.</title>
        <authorList>
            <person name="Hill R."/>
        </authorList>
    </citation>
    <scope>NUCLEOTIDE SEQUENCE</scope>
    <source>
        <strain evidence="3">IMI 356814</strain>
    </source>
</reference>
<dbReference type="Pfam" id="PF11915">
    <property type="entry name" value="DUF3433"/>
    <property type="match status" value="2"/>
</dbReference>
<evidence type="ECO:0000256" key="1">
    <source>
        <dbReference type="SAM" id="MobiDB-lite"/>
    </source>
</evidence>
<organism evidence="3 4">
    <name type="scientific">Neocucurbitaria cava</name>
    <dbReference type="NCBI Taxonomy" id="798079"/>
    <lineage>
        <taxon>Eukaryota</taxon>
        <taxon>Fungi</taxon>
        <taxon>Dikarya</taxon>
        <taxon>Ascomycota</taxon>
        <taxon>Pezizomycotina</taxon>
        <taxon>Dothideomycetes</taxon>
        <taxon>Pleosporomycetidae</taxon>
        <taxon>Pleosporales</taxon>
        <taxon>Pleosporineae</taxon>
        <taxon>Cucurbitariaceae</taxon>
        <taxon>Neocucurbitaria</taxon>
    </lineage>
</organism>
<feature type="region of interest" description="Disordered" evidence="1">
    <location>
        <begin position="676"/>
        <end position="696"/>
    </location>
</feature>
<feature type="transmembrane region" description="Helical" evidence="2">
    <location>
        <begin position="1322"/>
        <end position="1344"/>
    </location>
</feature>
<keyword evidence="2" id="KW-0472">Membrane</keyword>
<feature type="transmembrane region" description="Helical" evidence="2">
    <location>
        <begin position="750"/>
        <end position="775"/>
    </location>
</feature>
<dbReference type="EMBL" id="JAPEUY010000020">
    <property type="protein sequence ID" value="KAJ4362997.1"/>
    <property type="molecule type" value="Genomic_DNA"/>
</dbReference>
<accession>A0A9W9CHS9</accession>
<evidence type="ECO:0000256" key="2">
    <source>
        <dbReference type="SAM" id="Phobius"/>
    </source>
</evidence>
<feature type="compositionally biased region" description="Polar residues" evidence="1">
    <location>
        <begin position="676"/>
        <end position="690"/>
    </location>
</feature>
<feature type="transmembrane region" description="Helical" evidence="2">
    <location>
        <begin position="707"/>
        <end position="730"/>
    </location>
</feature>
<keyword evidence="2" id="KW-0812">Transmembrane</keyword>
<feature type="transmembrane region" description="Helical" evidence="2">
    <location>
        <begin position="93"/>
        <end position="114"/>
    </location>
</feature>
<dbReference type="Proteomes" id="UP001140560">
    <property type="component" value="Unassembled WGS sequence"/>
</dbReference>
<sequence length="1423" mass="156374">MNQASHSPVSPIAPISPTAPAARTGVAQAPVTPTAVSTSNRNGSWLPFTFRWYFLLLPTILSITFGIVIIILISYSQRNHGLGPDDGSSAILFGWRFTPTLLAVLYTQLTVIIFDDAKRTEPFARLAKAPAEGATANGTVLQKSRAWWSIFSDALFKRKVVGKTSWCLVCSALINVLALLAISPLSSAFLTSEEVLISNVSSFSRIIPRDGVGLPLVANRETYFRTMAALMRNISTSAWITDSSLTLPFWPSSEELQLGSDFSSSPGTWKTNTTTLYTGLGCEAMTLQSADLKREFYSGAYDFTGKGPYNGTQPMVTFVLSSNDGCKYSLSLHPGAHLAYNGGLVWSNTSNLDFTSGASLLIGNIAFGANLTSTSPYARLNSTEQCRDRDIIILATPWTKPVHVQNLGNPALSPNQTYSRSDKFQMKGLLCESNFTMESHAITASISTTAQTSVTNPSNSSINRVALPQALVATPGFQASALQDNWRHYFNTVAMSTDSKSGLNGYLKAGADARNRVAIPLFSGMGPLLGALYSFKLSAMLDDPNFAAQAARAKGRFFTESLRETLTNPEAVQAETIAGEATVVQERVVVITEIGITLAVLLFVSSLLLALVYWSSRLFQRPLHLRTDPSSTVGLSMLLSTQASSTSVFKHMNRAPTSSLHSVLRAETFYTLNGSLHESNSMHRPSTETGDGNKKSTRKWQPLVLRLRMLSALGSFLMLVLVAVLILNAFSAKSRLSQLAFVYEADVSKLGLSFSTFAPISIAPTLVSIIVGLWWDQLDSTFRVLQPYISMSREPTPFARGAGLTYRSKTWIGAAAKAARNRHFVLFTIAMGSVLCQVLTVSMSALFERRVDNVAQQMELNTTLSMRRGPVITDIEATNASQPLRHTWQVLDELYLDPPKNWLAGAAIQLSLNGSQLPWSQDGWSFVPYDLTNILSRTNSNNSENVLVHSSNITVQTSGIRARLECSPIEDIANTSSWLTHPDEDDFGDFNITGFKDFGPEDFYWLNRTMFDNTSSNTSVFANMNEIQCCSNGTNKDPQTAAIGYWSPTDAQDFPHVDKKWPIPFVTKWFTGRPIRLYEDGYDPELSDRPWQNLLLFHEAPSLQAAHCEPVIEVAEANVRVDITTKSVLSYELTGPVAAPDEAWSEIFTIHDISESNQHYSTSYMGPLNITTSYGILFMDAMFKASDPNVDSVLTTTSEQASDNAFVMRDQEHGINMDLMTYSMYTLANKNAEALLDYNVLVDHANRTFQTFFQHFVNNGLSVTEGGLAYQKINDESYQDLGRAVDINGTALAVKTYTVVDSNRTIQASVSNRVQVLHMNSVATYLSTAILIWLIGTTAAMMCLQRRYTRSMIRDVQLIADVLVLVAGSDNFLALIHDKGMALKKNKDIKTMLGWFKGADGEVRWGVEVVGGRDAVDWVKAPT</sequence>
<comment type="caution">
    <text evidence="3">The sequence shown here is derived from an EMBL/GenBank/DDBJ whole genome shotgun (WGS) entry which is preliminary data.</text>
</comment>
<feature type="transmembrane region" description="Helical" evidence="2">
    <location>
        <begin position="594"/>
        <end position="614"/>
    </location>
</feature>
<gene>
    <name evidence="3" type="ORF">N0V83_010114</name>
</gene>
<dbReference type="PANTHER" id="PTHR37544:SF3">
    <property type="entry name" value="SPRAY"/>
    <property type="match status" value="1"/>
</dbReference>
<keyword evidence="2" id="KW-1133">Transmembrane helix</keyword>
<name>A0A9W9CHS9_9PLEO</name>
<feature type="transmembrane region" description="Helical" evidence="2">
    <location>
        <begin position="52"/>
        <end position="73"/>
    </location>
</feature>
<feature type="transmembrane region" description="Helical" evidence="2">
    <location>
        <begin position="166"/>
        <end position="190"/>
    </location>
</feature>
<protein>
    <submittedName>
        <fullName evidence="3">Uncharacterized protein</fullName>
    </submittedName>
</protein>
<feature type="transmembrane region" description="Helical" evidence="2">
    <location>
        <begin position="824"/>
        <end position="847"/>
    </location>
</feature>
<evidence type="ECO:0000313" key="4">
    <source>
        <dbReference type="Proteomes" id="UP001140560"/>
    </source>
</evidence>
<evidence type="ECO:0000313" key="3">
    <source>
        <dbReference type="EMBL" id="KAJ4362997.1"/>
    </source>
</evidence>
<dbReference type="InterPro" id="IPR021840">
    <property type="entry name" value="DUF3433"/>
</dbReference>
<dbReference type="PANTHER" id="PTHR37544">
    <property type="entry name" value="SPRAY-RELATED"/>
    <property type="match status" value="1"/>
</dbReference>
<keyword evidence="4" id="KW-1185">Reference proteome</keyword>
<dbReference type="OrthoDB" id="3248909at2759"/>
<proteinExistence type="predicted"/>